<dbReference type="Pfam" id="PF01841">
    <property type="entry name" value="Transglut_core"/>
    <property type="match status" value="1"/>
</dbReference>
<dbReference type="InterPro" id="IPR003439">
    <property type="entry name" value="ABC_transporter-like_ATP-bd"/>
</dbReference>
<evidence type="ECO:0000256" key="15">
    <source>
        <dbReference type="ARBA" id="ARBA00039316"/>
    </source>
</evidence>
<evidence type="ECO:0000256" key="9">
    <source>
        <dbReference type="ARBA" id="ARBA00022833"/>
    </source>
</evidence>
<feature type="region of interest" description="Disordered" evidence="17">
    <location>
        <begin position="294"/>
        <end position="318"/>
    </location>
</feature>
<evidence type="ECO:0000256" key="17">
    <source>
        <dbReference type="SAM" id="MobiDB-lite"/>
    </source>
</evidence>
<evidence type="ECO:0000256" key="10">
    <source>
        <dbReference type="ARBA" id="ARBA00022840"/>
    </source>
</evidence>
<keyword evidence="12" id="KW-0238">DNA-binding</keyword>
<evidence type="ECO:0000256" key="12">
    <source>
        <dbReference type="ARBA" id="ARBA00023125"/>
    </source>
</evidence>
<dbReference type="InterPro" id="IPR017871">
    <property type="entry name" value="ABC_transporter-like_CS"/>
</dbReference>
<dbReference type="Gene3D" id="1.20.1580.10">
    <property type="entry name" value="ABC transporter ATPase like domain"/>
    <property type="match status" value="2"/>
</dbReference>
<keyword evidence="6" id="KW-0227">DNA damage</keyword>
<dbReference type="NCBIfam" id="TIGR00630">
    <property type="entry name" value="uvra"/>
    <property type="match status" value="1"/>
</dbReference>
<accession>A0ABW9RTD1</accession>
<comment type="caution">
    <text evidence="19">The sequence shown here is derived from an EMBL/GenBank/DDBJ whole genome shotgun (WGS) entry which is preliminary data.</text>
</comment>
<keyword evidence="10" id="KW-0067">ATP-binding</keyword>
<keyword evidence="3" id="KW-0479">Metal-binding</keyword>
<proteinExistence type="inferred from homology"/>
<organism evidence="19 20">
    <name type="scientific">Fulvivirga kasyanovii</name>
    <dbReference type="NCBI Taxonomy" id="396812"/>
    <lineage>
        <taxon>Bacteria</taxon>
        <taxon>Pseudomonadati</taxon>
        <taxon>Bacteroidota</taxon>
        <taxon>Cytophagia</taxon>
        <taxon>Cytophagales</taxon>
        <taxon>Fulvivirgaceae</taxon>
        <taxon>Fulvivirga</taxon>
    </lineage>
</organism>
<dbReference type="RefSeq" id="WP_155174444.1">
    <property type="nucleotide sequence ID" value="NZ_BAAAFL010000022.1"/>
</dbReference>
<dbReference type="PANTHER" id="PTHR43152">
    <property type="entry name" value="UVRABC SYSTEM PROTEIN A"/>
    <property type="match status" value="1"/>
</dbReference>
<evidence type="ECO:0000256" key="11">
    <source>
        <dbReference type="ARBA" id="ARBA00022881"/>
    </source>
</evidence>
<comment type="subcellular location">
    <subcellularLocation>
        <location evidence="1">Cytoplasm</location>
    </subcellularLocation>
</comment>
<dbReference type="InterPro" id="IPR004602">
    <property type="entry name" value="UvrA"/>
</dbReference>
<name>A0ABW9RTD1_9BACT</name>
<evidence type="ECO:0000313" key="20">
    <source>
        <dbReference type="Proteomes" id="UP000798808"/>
    </source>
</evidence>
<keyword evidence="20" id="KW-1185">Reference proteome</keyword>
<protein>
    <recommendedName>
        <fullName evidence="15">UvrABC system protein A</fullName>
    </recommendedName>
    <alternativeName>
        <fullName evidence="16">Excinuclease ABC subunit A</fullName>
    </alternativeName>
</protein>
<keyword evidence="9" id="KW-0862">Zinc</keyword>
<evidence type="ECO:0000256" key="5">
    <source>
        <dbReference type="ARBA" id="ARBA00022741"/>
    </source>
</evidence>
<keyword evidence="5" id="KW-0547">Nucleotide-binding</keyword>
<reference evidence="19 20" key="1">
    <citation type="submission" date="2019-02" db="EMBL/GenBank/DDBJ databases">
        <authorList>
            <person name="Goldberg S.R."/>
            <person name="Haltli B.A."/>
            <person name="Correa H."/>
            <person name="Russell K.G."/>
        </authorList>
    </citation>
    <scope>NUCLEOTIDE SEQUENCE [LARGE SCALE GENOMIC DNA]</scope>
    <source>
        <strain evidence="19 20">JCM 16186</strain>
    </source>
</reference>
<evidence type="ECO:0000256" key="7">
    <source>
        <dbReference type="ARBA" id="ARBA00022769"/>
    </source>
</evidence>
<dbReference type="PROSITE" id="PS50893">
    <property type="entry name" value="ABC_TRANSPORTER_2"/>
    <property type="match status" value="1"/>
</dbReference>
<evidence type="ECO:0000256" key="14">
    <source>
        <dbReference type="ARBA" id="ARBA00038000"/>
    </source>
</evidence>
<dbReference type="Proteomes" id="UP000798808">
    <property type="component" value="Unassembled WGS sequence"/>
</dbReference>
<keyword evidence="4" id="KW-0677">Repeat</keyword>
<keyword evidence="13" id="KW-0234">DNA repair</keyword>
<dbReference type="PANTHER" id="PTHR43152:SF3">
    <property type="entry name" value="UVRABC SYSTEM PROTEIN A"/>
    <property type="match status" value="1"/>
</dbReference>
<dbReference type="SUPFAM" id="SSF52540">
    <property type="entry name" value="P-loop containing nucleoside triphosphate hydrolases"/>
    <property type="match status" value="2"/>
</dbReference>
<dbReference type="InterPro" id="IPR002931">
    <property type="entry name" value="Transglutaminase-like"/>
</dbReference>
<keyword evidence="11" id="KW-0267">Excision nuclease</keyword>
<dbReference type="InterPro" id="IPR027417">
    <property type="entry name" value="P-loop_NTPase"/>
</dbReference>
<evidence type="ECO:0000256" key="4">
    <source>
        <dbReference type="ARBA" id="ARBA00022737"/>
    </source>
</evidence>
<dbReference type="InterPro" id="IPR041102">
    <property type="entry name" value="UvrA_inter"/>
</dbReference>
<dbReference type="NCBIfam" id="NF001503">
    <property type="entry name" value="PRK00349.1"/>
    <property type="match status" value="1"/>
</dbReference>
<dbReference type="SUPFAM" id="SSF54001">
    <property type="entry name" value="Cysteine proteinases"/>
    <property type="match status" value="1"/>
</dbReference>
<keyword evidence="8" id="KW-0863">Zinc-finger</keyword>
<keyword evidence="7" id="KW-0228">DNA excision</keyword>
<evidence type="ECO:0000256" key="16">
    <source>
        <dbReference type="ARBA" id="ARBA00042156"/>
    </source>
</evidence>
<dbReference type="InterPro" id="IPR041552">
    <property type="entry name" value="UvrA_DNA-bd"/>
</dbReference>
<keyword evidence="2" id="KW-0963">Cytoplasm</keyword>
<sequence length="1278" mass="143489">MSQSIKFYSEHSLVTDPEGYAEFLDDLPTNVSDLCHAIQGLLIHFSSPEAPKLSGMEDTNRFFLVSNLIKAIDELDNSPFDKRREANNRVVCTAREYALLLCCAMRHKNIPARVRSGFASYMGEPGYFSDHWVCEFWNSDNNEWVKADAMLYEQSRGELSYKVSPEQFVESGRAWQLSREKKTDENVFGYDVKRGLAFIRSNMLRDFAALNKVELLPWSVLWGYKSKQELRQDDFTKLDMLADLIVNNEKSWDQVRQVYLNEAWISGPANQVLDQYTDQQTLLKADVGNDDHRIVLSDNNSQRRREIDSSKRQTLEPDPNLIQVKGAKQHNLKNIDISIPKNKLVVITGVSGSGKSSIAFDTIYSESQRRFMTGLSLYVRKYMVQMEKPNVDFIAGLNPSVAIEQKTLSNNPRSTVGTITELSNYLRLLYSRAGRRNCTKCGFEINPLTPLQIAKRLYDYIPAGETCELLAPLVSKRAEYDNDLFEKYRAMGYSHFRVNGSYVDLNSGEPLPEKSHLNTIELVWDKYTIQEVDDADKDSVLTHLAEEIKKIYKYSNQLVTVLYDNKELLFTSKMICANCATPFPELSAQHFSANSPLGMCQDCKGLGITQRIEPKLLVEDENLSILDGALKWFGNLRENNRSSWPTGPLDVIYEHYGLDINAPWKDLPKSFHEVIFYGSGSEKISMPSALGMKSSKRTVKGLVPELSRLYFDSDSKTNRERYSIYMDIQTCDSCSGSGLCNEAYNVTLGGYKISEVSSFSIEHALKWVKDIYETIDGTAYEVAKDILIELYNRFSFLLDVGLHYLTINRTAPTLSGGEGQRVRLASQLSSGIVGVLYVLDEPSIGLHPKDRGSLIKTLLKLRDIGNSVLVVEHDEQIMREADWLIDIGPKAGVNGGELVSAGVPDEVMQDPKSLTGKYLSGKLSVFGDRKQIRHNEADQWLTLKGATLHNLKNVTISLPIGKMTCVTGVSGSGKSSLIAGTLEPLLEQKLNNASTEAGPYESIEGLQYLDKVINISQKAIGRTPRSNPATYTKLFDDIRKVFAASEDAKKHRMKYADFSFNSASGRCEVCEGQGQVKVEMHFLADVWVTCPECNGKRFNSNILQVQHKGKNISEVLDLDILDAIDFFKGNKKILNTLETFRQVGLDYIKLGQSATTFSGGEAQRIKLAKELSRPSKGSVVYVLDEPTTGLHFHDVQQLLHTLHKLVEIGNTVIIIEHNLDVVKTADWVIDIGPEGGEKGGNVVAQCHPKDLVYNEDSHTGQALKEHMEYFQLEAVSEG</sequence>
<feature type="compositionally biased region" description="Basic and acidic residues" evidence="17">
    <location>
        <begin position="294"/>
        <end position="315"/>
    </location>
</feature>
<gene>
    <name evidence="19" type="primary">uvrA</name>
    <name evidence="19" type="ORF">E1163_20980</name>
</gene>
<comment type="similarity">
    <text evidence="14">Belongs to the ABC transporter superfamily. UvrA family.</text>
</comment>
<dbReference type="Gene3D" id="3.40.50.300">
    <property type="entry name" value="P-loop containing nucleotide triphosphate hydrolases"/>
    <property type="match status" value="2"/>
</dbReference>
<evidence type="ECO:0000256" key="6">
    <source>
        <dbReference type="ARBA" id="ARBA00022763"/>
    </source>
</evidence>
<dbReference type="PROSITE" id="PS00211">
    <property type="entry name" value="ABC_TRANSPORTER_1"/>
    <property type="match status" value="1"/>
</dbReference>
<dbReference type="CDD" id="cd03271">
    <property type="entry name" value="ABC_UvrA_II"/>
    <property type="match status" value="1"/>
</dbReference>
<evidence type="ECO:0000256" key="2">
    <source>
        <dbReference type="ARBA" id="ARBA00022490"/>
    </source>
</evidence>
<evidence type="ECO:0000259" key="18">
    <source>
        <dbReference type="PROSITE" id="PS50893"/>
    </source>
</evidence>
<dbReference type="Gene3D" id="3.30.1490.20">
    <property type="entry name" value="ATP-grasp fold, A domain"/>
    <property type="match status" value="1"/>
</dbReference>
<evidence type="ECO:0000256" key="1">
    <source>
        <dbReference type="ARBA" id="ARBA00004496"/>
    </source>
</evidence>
<feature type="domain" description="ABC transporter" evidence="18">
    <location>
        <begin position="932"/>
        <end position="1259"/>
    </location>
</feature>
<evidence type="ECO:0000313" key="19">
    <source>
        <dbReference type="EMBL" id="MTI27443.1"/>
    </source>
</evidence>
<dbReference type="InterPro" id="IPR013815">
    <property type="entry name" value="ATP_grasp_subdomain_1"/>
</dbReference>
<evidence type="ECO:0000256" key="13">
    <source>
        <dbReference type="ARBA" id="ARBA00023204"/>
    </source>
</evidence>
<dbReference type="Pfam" id="PF17760">
    <property type="entry name" value="UvrA_inter"/>
    <property type="match status" value="1"/>
</dbReference>
<evidence type="ECO:0000256" key="8">
    <source>
        <dbReference type="ARBA" id="ARBA00022771"/>
    </source>
</evidence>
<dbReference type="Gene3D" id="1.10.8.280">
    <property type="entry name" value="ABC transporter ATPase domain-like"/>
    <property type="match status" value="1"/>
</dbReference>
<evidence type="ECO:0000256" key="3">
    <source>
        <dbReference type="ARBA" id="ARBA00022723"/>
    </source>
</evidence>
<dbReference type="Pfam" id="PF17755">
    <property type="entry name" value="UvrA_DNA-bind"/>
    <property type="match status" value="1"/>
</dbReference>
<dbReference type="EMBL" id="SMLW01000628">
    <property type="protein sequence ID" value="MTI27443.1"/>
    <property type="molecule type" value="Genomic_DNA"/>
</dbReference>
<dbReference type="Gene3D" id="3.10.620.30">
    <property type="match status" value="1"/>
</dbReference>
<dbReference type="InterPro" id="IPR038765">
    <property type="entry name" value="Papain-like_cys_pep_sf"/>
</dbReference>